<protein>
    <submittedName>
        <fullName evidence="3">CHAD domain-containing protein</fullName>
    </submittedName>
</protein>
<dbReference type="SMART" id="SM00880">
    <property type="entry name" value="CHAD"/>
    <property type="match status" value="1"/>
</dbReference>
<dbReference type="PANTHER" id="PTHR39339:SF1">
    <property type="entry name" value="CHAD DOMAIN-CONTAINING PROTEIN"/>
    <property type="match status" value="1"/>
</dbReference>
<dbReference type="EMBL" id="VDFR01000005">
    <property type="protein sequence ID" value="TNC51760.1"/>
    <property type="molecule type" value="Genomic_DNA"/>
</dbReference>
<dbReference type="RefSeq" id="WP_139104978.1">
    <property type="nucleotide sequence ID" value="NZ_VDFR01000004.1"/>
</dbReference>
<dbReference type="InterPro" id="IPR038186">
    <property type="entry name" value="CHAD_dom_sf"/>
</dbReference>
<evidence type="ECO:0000313" key="3">
    <source>
        <dbReference type="EMBL" id="TNC52128.1"/>
    </source>
</evidence>
<dbReference type="PROSITE" id="PS51708">
    <property type="entry name" value="CHAD"/>
    <property type="match status" value="1"/>
</dbReference>
<gene>
    <name evidence="3" type="ORF">FHE65_00695</name>
    <name evidence="2" type="ORF">FHE65_01235</name>
</gene>
<evidence type="ECO:0000313" key="2">
    <source>
        <dbReference type="EMBL" id="TNC51760.1"/>
    </source>
</evidence>
<name>A0A5C4N524_9ACTN</name>
<dbReference type="PANTHER" id="PTHR39339">
    <property type="entry name" value="SLR1444 PROTEIN"/>
    <property type="match status" value="1"/>
</dbReference>
<comment type="caution">
    <text evidence="3">The sequence shown here is derived from an EMBL/GenBank/DDBJ whole genome shotgun (WGS) entry which is preliminary data.</text>
</comment>
<dbReference type="EMBL" id="VDFR01000004">
    <property type="protein sequence ID" value="TNC52128.1"/>
    <property type="molecule type" value="Genomic_DNA"/>
</dbReference>
<dbReference type="Pfam" id="PF05235">
    <property type="entry name" value="CHAD"/>
    <property type="match status" value="1"/>
</dbReference>
<accession>A0A5C4N524</accession>
<reference evidence="3 4" key="1">
    <citation type="submission" date="2019-05" db="EMBL/GenBank/DDBJ databases">
        <title>Mumia sp. nov., isolated from the intestinal contents of plateau pika (Ochotona curzoniae) in the Qinghai-Tibet plateau of China.</title>
        <authorList>
            <person name="Tian Z."/>
        </authorList>
    </citation>
    <scope>NUCLEOTIDE SEQUENCE [LARGE SCALE GENOMIC DNA]</scope>
    <source>
        <strain evidence="4">527</strain>
        <strain evidence="3">Z527</strain>
    </source>
</reference>
<evidence type="ECO:0000259" key="1">
    <source>
        <dbReference type="PROSITE" id="PS51708"/>
    </source>
</evidence>
<dbReference type="Proteomes" id="UP000306740">
    <property type="component" value="Unassembled WGS sequence"/>
</dbReference>
<dbReference type="Gene3D" id="1.40.20.10">
    <property type="entry name" value="CHAD domain"/>
    <property type="match status" value="1"/>
</dbReference>
<dbReference type="InterPro" id="IPR007899">
    <property type="entry name" value="CHAD_dom"/>
</dbReference>
<feature type="domain" description="CHAD" evidence="1">
    <location>
        <begin position="8"/>
        <end position="287"/>
    </location>
</feature>
<organism evidence="3 4">
    <name type="scientific">Mumia zhuanghuii</name>
    <dbReference type="NCBI Taxonomy" id="2585211"/>
    <lineage>
        <taxon>Bacteria</taxon>
        <taxon>Bacillati</taxon>
        <taxon>Actinomycetota</taxon>
        <taxon>Actinomycetes</taxon>
        <taxon>Propionibacteriales</taxon>
        <taxon>Nocardioidaceae</taxon>
        <taxon>Mumia</taxon>
    </lineage>
</organism>
<proteinExistence type="predicted"/>
<evidence type="ECO:0000313" key="4">
    <source>
        <dbReference type="Proteomes" id="UP000306740"/>
    </source>
</evidence>
<sequence length="287" mass="31216">MGANGGRPKDAGDAVTQSLSRIVDQLDATLGPALLDRPDAVHAHRKAVRRLRSTLAAYRPFFDDDAVRRLHHTYRDWGGELGEARDLEVRIAVAQRFLDPEADPAAAPMLDALTAAYASAHRRVARRGVTAAARRRRADLAAFLEAPPRTAKAARRTKRGLRRRLVKEGEHVLRRAETATAALEDDVALHELRKAARRLRYAVESVTRPPVDLFGAAATALAESAERIHDLLGDVRDTLAFAQAYEGVAAADADTTPAVRARAEAAERLDALPAAVDDLRGALAQFR</sequence>
<dbReference type="OrthoDB" id="9777271at2"/>
<dbReference type="AlphaFoldDB" id="A0A5C4N524"/>